<name>A0ABV3SNC7_9HYPH</name>
<dbReference type="PANTHER" id="PTHR46696:SF6">
    <property type="entry name" value="P450, PUTATIVE (EUROFUNG)-RELATED"/>
    <property type="match status" value="1"/>
</dbReference>
<dbReference type="PANTHER" id="PTHR46696">
    <property type="entry name" value="P450, PUTATIVE (EUROFUNG)-RELATED"/>
    <property type="match status" value="1"/>
</dbReference>
<evidence type="ECO:0000256" key="2">
    <source>
        <dbReference type="ARBA" id="ARBA00010617"/>
    </source>
</evidence>
<dbReference type="SUPFAM" id="SSF48264">
    <property type="entry name" value="Cytochrome P450"/>
    <property type="match status" value="1"/>
</dbReference>
<comment type="caution">
    <text evidence="3">The sequence shown here is derived from an EMBL/GenBank/DDBJ whole genome shotgun (WGS) entry which is preliminary data.</text>
</comment>
<dbReference type="InterPro" id="IPR002397">
    <property type="entry name" value="Cyt_P450_B"/>
</dbReference>
<gene>
    <name evidence="3" type="ORF">ABGN05_17290</name>
</gene>
<keyword evidence="4" id="KW-1185">Reference proteome</keyword>
<sequence length="422" mass="47661">MNSTIETRATDGSAGARGPAPYYRDELYGLLSRARLENPVYYDPELDYWIVTRYADVIAILNDQENYTAENVTQRPIPMHPDAMRILEEGGFSPSPSQASIAPPHHTRIRAATNAILNIKTFAVLEADIRRLTIEALDRLEGHSRVDLLADFTYELPAQVIFLVLGIPSQDTQNVKRWAGNRTLIDFSPSTYEQQIEGAKGLVQYWKYCKSMVQDRMENRRGDFTSRLLDWRNGDDAILTLNEIATLTYSLMFAGHETTTNQLTNAFRELMIQRQAWDAICADPSLVPNAVEEMFRLVGSVIHWRRRTRREVELAGIRLPAGANIMLSFAGANRDGSVFPEPDRADVGRANARRHLSLGSGIHVCAGAQLARLEMKIVFEEMTRRYPDMHLAPGAPVEHLHTYVFRAPTSLWVDLGKPRLPN</sequence>
<reference evidence="3 4" key="1">
    <citation type="submission" date="2024-05" db="EMBL/GenBank/DDBJ databases">
        <authorList>
            <person name="Jiang F."/>
        </authorList>
    </citation>
    <scope>NUCLEOTIDE SEQUENCE [LARGE SCALE GENOMIC DNA]</scope>
    <source>
        <strain evidence="3 4">LZ166</strain>
    </source>
</reference>
<evidence type="ECO:0000313" key="4">
    <source>
        <dbReference type="Proteomes" id="UP001556692"/>
    </source>
</evidence>
<comment type="cofactor">
    <cofactor evidence="1">
        <name>heme</name>
        <dbReference type="ChEBI" id="CHEBI:30413"/>
    </cofactor>
</comment>
<dbReference type="EMBL" id="JBDPGJ010000004">
    <property type="protein sequence ID" value="MEX0407416.1"/>
    <property type="molecule type" value="Genomic_DNA"/>
</dbReference>
<dbReference type="InterPro" id="IPR001128">
    <property type="entry name" value="Cyt_P450"/>
</dbReference>
<dbReference type="Pfam" id="PF00067">
    <property type="entry name" value="p450"/>
    <property type="match status" value="1"/>
</dbReference>
<organism evidence="3 4">
    <name type="scientific">Aquibium pacificus</name>
    <dbReference type="NCBI Taxonomy" id="3153579"/>
    <lineage>
        <taxon>Bacteria</taxon>
        <taxon>Pseudomonadati</taxon>
        <taxon>Pseudomonadota</taxon>
        <taxon>Alphaproteobacteria</taxon>
        <taxon>Hyphomicrobiales</taxon>
        <taxon>Phyllobacteriaceae</taxon>
        <taxon>Aquibium</taxon>
    </lineage>
</organism>
<dbReference type="InterPro" id="IPR036396">
    <property type="entry name" value="Cyt_P450_sf"/>
</dbReference>
<accession>A0ABV3SNC7</accession>
<protein>
    <submittedName>
        <fullName evidence="3">Cytochrome P450</fullName>
    </submittedName>
</protein>
<evidence type="ECO:0000256" key="1">
    <source>
        <dbReference type="ARBA" id="ARBA00001971"/>
    </source>
</evidence>
<dbReference type="PRINTS" id="PR00359">
    <property type="entry name" value="BP450"/>
</dbReference>
<dbReference type="RefSeq" id="WP_367955297.1">
    <property type="nucleotide sequence ID" value="NZ_JBDPGJ010000004.1"/>
</dbReference>
<evidence type="ECO:0000313" key="3">
    <source>
        <dbReference type="EMBL" id="MEX0407416.1"/>
    </source>
</evidence>
<dbReference type="Gene3D" id="1.10.630.10">
    <property type="entry name" value="Cytochrome P450"/>
    <property type="match status" value="1"/>
</dbReference>
<proteinExistence type="inferred from homology"/>
<comment type="similarity">
    <text evidence="2">Belongs to the cytochrome P450 family.</text>
</comment>
<dbReference type="Proteomes" id="UP001556692">
    <property type="component" value="Unassembled WGS sequence"/>
</dbReference>